<dbReference type="Pfam" id="PF01881">
    <property type="entry name" value="Cas_Cas6_C"/>
    <property type="match status" value="1"/>
</dbReference>
<proteinExistence type="predicted"/>
<dbReference type="EMBL" id="JAAIPF010000030">
    <property type="protein sequence ID" value="NSF74615.1"/>
    <property type="molecule type" value="Genomic_DNA"/>
</dbReference>
<dbReference type="PANTHER" id="PTHR36984:SF3">
    <property type="entry name" value="CRISPR-ASSOCIATED ENDORIBONUCLEASE CAS6"/>
    <property type="match status" value="1"/>
</dbReference>
<dbReference type="RefSeq" id="WP_173743961.1">
    <property type="nucleotide sequence ID" value="NZ_JAAIPF010000030.1"/>
</dbReference>
<gene>
    <name evidence="3" type="ORF">G4952_12540</name>
</gene>
<keyword evidence="1" id="KW-0051">Antiviral defense</keyword>
<organism evidence="3 4">
    <name type="scientific">Blautia wexlerae</name>
    <dbReference type="NCBI Taxonomy" id="418240"/>
    <lineage>
        <taxon>Bacteria</taxon>
        <taxon>Bacillati</taxon>
        <taxon>Bacillota</taxon>
        <taxon>Clostridia</taxon>
        <taxon>Lachnospirales</taxon>
        <taxon>Lachnospiraceae</taxon>
        <taxon>Blautia</taxon>
    </lineage>
</organism>
<evidence type="ECO:0000259" key="2">
    <source>
        <dbReference type="Pfam" id="PF01881"/>
    </source>
</evidence>
<dbReference type="InterPro" id="IPR010156">
    <property type="entry name" value="CRISPR-assoc_prot_Cas6"/>
</dbReference>
<name>A0ABX2GQE8_9FIRM</name>
<dbReference type="InterPro" id="IPR049435">
    <property type="entry name" value="Cas_Cas6_C"/>
</dbReference>
<dbReference type="Proteomes" id="UP000822152">
    <property type="component" value="Unassembled WGS sequence"/>
</dbReference>
<dbReference type="InterPro" id="IPR045747">
    <property type="entry name" value="CRISPR-assoc_prot_Cas6_N_sf"/>
</dbReference>
<sequence length="245" mass="28584">MRIELYFELEKNIIPSDNRAMFVSFLKKTLEECNQGKYYEHYFTGTDRKDYCFVPLFDKPQYEKDKIILASPRLKLIFSASDKSKIGQIFYFAFIGMKHKRFPLPDKNSMILKKIVKVQEEVITSDKVIFRTVPGGGLIIREHFRENNTDNYYTINDKEFEEKAGDSLKRQAIYAGFAENEVQEIKIKTISGKKVVTRIYKQFIDISIGFFLIEAKPEILQYFYQVGVGGHSSMGYGLLQIIQQI</sequence>
<protein>
    <submittedName>
        <fullName evidence="3">CRISPR-associated endoribonuclease Cas6</fullName>
    </submittedName>
</protein>
<evidence type="ECO:0000313" key="3">
    <source>
        <dbReference type="EMBL" id="NSF74615.1"/>
    </source>
</evidence>
<evidence type="ECO:0000313" key="4">
    <source>
        <dbReference type="Proteomes" id="UP000822152"/>
    </source>
</evidence>
<dbReference type="CDD" id="cd21140">
    <property type="entry name" value="Cas6_I-like"/>
    <property type="match status" value="1"/>
</dbReference>
<evidence type="ECO:0000256" key="1">
    <source>
        <dbReference type="ARBA" id="ARBA00023118"/>
    </source>
</evidence>
<dbReference type="PANTHER" id="PTHR36984">
    <property type="entry name" value="CRISPR-ASSOCIATED ENDORIBONUCLEASE CAS6 1"/>
    <property type="match status" value="1"/>
</dbReference>
<reference evidence="3 4" key="1">
    <citation type="journal article" date="2020" name="Cell Host Microbe">
        <title>Functional and Genomic Variation between Human-Derived Isolates of Lachnospiraceae Reveals Inter- and Intra-Species Diversity.</title>
        <authorList>
            <person name="Sorbara M.T."/>
            <person name="Littmann E.R."/>
            <person name="Fontana E."/>
            <person name="Moody T.U."/>
            <person name="Kohout C.E."/>
            <person name="Gjonbalaj M."/>
            <person name="Eaton V."/>
            <person name="Seok R."/>
            <person name="Leiner I.M."/>
            <person name="Pamer E.G."/>
        </authorList>
    </citation>
    <scope>NUCLEOTIDE SEQUENCE [LARGE SCALE GENOMIC DNA]</scope>
    <source>
        <strain evidence="3 4">MSK.20.11</strain>
    </source>
</reference>
<keyword evidence="4" id="KW-1185">Reference proteome</keyword>
<feature type="domain" description="CRISPR associated protein Cas6 C-terminal" evidence="2">
    <location>
        <begin position="119"/>
        <end position="240"/>
    </location>
</feature>
<comment type="caution">
    <text evidence="3">The sequence shown here is derived from an EMBL/GenBank/DDBJ whole genome shotgun (WGS) entry which is preliminary data.</text>
</comment>
<dbReference type="Gene3D" id="3.30.70.1900">
    <property type="match status" value="1"/>
</dbReference>
<dbReference type="Gene3D" id="3.30.70.1890">
    <property type="match status" value="1"/>
</dbReference>
<accession>A0ABX2GQE8</accession>